<gene>
    <name evidence="2" type="ORF">HHO37_01910</name>
</gene>
<feature type="transmembrane region" description="Helical" evidence="1">
    <location>
        <begin position="151"/>
        <end position="172"/>
    </location>
</feature>
<feature type="transmembrane region" description="Helical" evidence="1">
    <location>
        <begin position="179"/>
        <end position="198"/>
    </location>
</feature>
<proteinExistence type="predicted"/>
<accession>A0A7X9LCA4</accession>
<sequence length="253" mass="28653">MNYLSVMLKKEWLENIKTHRSAAMFICGIFFGILGPFTALMMPDLMAKLLPKNLRPIIPEPTYIDSYTQYFKNINQLGLVILVFLFSSTLTQELAKGTLINLITKGLSKTSVIIAKFGVLSFIWSFTYLAGSAVHYGYTLYYFNNKGLHKITAYLGSWLFGLLLISLILLFSSLFKKNSAVLLGIFTAIVAFFLINFIRPIKDFSPLLLIQKQSDLLLGHFSLHRYQLLLLLVVALILMNLAAANLTFKRSEM</sequence>
<dbReference type="GO" id="GO:0005886">
    <property type="term" value="C:plasma membrane"/>
    <property type="evidence" value="ECO:0007669"/>
    <property type="project" value="UniProtKB-SubCell"/>
</dbReference>
<dbReference type="GO" id="GO:0140359">
    <property type="term" value="F:ABC-type transporter activity"/>
    <property type="evidence" value="ECO:0007669"/>
    <property type="project" value="InterPro"/>
</dbReference>
<evidence type="ECO:0000256" key="1">
    <source>
        <dbReference type="SAM" id="Phobius"/>
    </source>
</evidence>
<keyword evidence="1" id="KW-0812">Transmembrane</keyword>
<dbReference type="PANTHER" id="PTHR37305">
    <property type="entry name" value="INTEGRAL MEMBRANE PROTEIN-RELATED"/>
    <property type="match status" value="1"/>
</dbReference>
<keyword evidence="1" id="KW-0472">Membrane</keyword>
<keyword evidence="1" id="KW-1133">Transmembrane helix</keyword>
<dbReference type="RefSeq" id="WP_193522986.1">
    <property type="nucleotide sequence ID" value="NZ_JABASA010000003.1"/>
</dbReference>
<dbReference type="AlphaFoldDB" id="A0A7X9LCA4"/>
<feature type="transmembrane region" description="Helical" evidence="1">
    <location>
        <begin position="226"/>
        <end position="248"/>
    </location>
</feature>
<dbReference type="EMBL" id="JABASA010000003">
    <property type="protein sequence ID" value="NMD48451.1"/>
    <property type="molecule type" value="Genomic_DNA"/>
</dbReference>
<comment type="caution">
    <text evidence="2">The sequence shown here is derived from an EMBL/GenBank/DDBJ whole genome shotgun (WGS) entry which is preliminary data.</text>
</comment>
<feature type="transmembrane region" description="Helical" evidence="1">
    <location>
        <begin position="112"/>
        <end position="131"/>
    </location>
</feature>
<name>A0A7X9LCA4_STRRT</name>
<dbReference type="Pfam" id="PF12730">
    <property type="entry name" value="ABC2_membrane_4"/>
    <property type="match status" value="1"/>
</dbReference>
<dbReference type="PANTHER" id="PTHR37305:SF1">
    <property type="entry name" value="MEMBRANE PROTEIN"/>
    <property type="match status" value="1"/>
</dbReference>
<feature type="transmembrane region" description="Helical" evidence="1">
    <location>
        <begin position="74"/>
        <end position="91"/>
    </location>
</feature>
<organism evidence="2 3">
    <name type="scientific">Streptococcus ratti</name>
    <dbReference type="NCBI Taxonomy" id="1341"/>
    <lineage>
        <taxon>Bacteria</taxon>
        <taxon>Bacillati</taxon>
        <taxon>Bacillota</taxon>
        <taxon>Bacilli</taxon>
        <taxon>Lactobacillales</taxon>
        <taxon>Streptococcaceae</taxon>
        <taxon>Streptococcus</taxon>
    </lineage>
</organism>
<dbReference type="Proteomes" id="UP000532121">
    <property type="component" value="Unassembled WGS sequence"/>
</dbReference>
<evidence type="ECO:0000313" key="2">
    <source>
        <dbReference type="EMBL" id="NMD48451.1"/>
    </source>
</evidence>
<protein>
    <submittedName>
        <fullName evidence="2">ABC transporter permease subunit</fullName>
    </submittedName>
</protein>
<evidence type="ECO:0000313" key="3">
    <source>
        <dbReference type="Proteomes" id="UP000532121"/>
    </source>
</evidence>
<reference evidence="2 3" key="1">
    <citation type="submission" date="2020-04" db="EMBL/GenBank/DDBJ databases">
        <title>MicrobeNet Type strains.</title>
        <authorList>
            <person name="Nicholson A.C."/>
        </authorList>
    </citation>
    <scope>NUCLEOTIDE SEQUENCE [LARGE SCALE GENOMIC DNA]</scope>
    <source>
        <strain evidence="2 3">DSM 22768</strain>
    </source>
</reference>
<feature type="transmembrane region" description="Helical" evidence="1">
    <location>
        <begin position="21"/>
        <end position="42"/>
    </location>
</feature>